<dbReference type="Proteomes" id="UP001471651">
    <property type="component" value="Unassembled WGS sequence"/>
</dbReference>
<dbReference type="RefSeq" id="WP_348576149.1">
    <property type="nucleotide sequence ID" value="NZ_JBDYKN010000002.1"/>
</dbReference>
<reference evidence="1 2" key="1">
    <citation type="submission" date="2024-05" db="EMBL/GenBank/DDBJ databases">
        <authorList>
            <person name="Busch G.E."/>
            <person name="Sharma I."/>
        </authorList>
    </citation>
    <scope>NUCLEOTIDE SEQUENCE [LARGE SCALE GENOMIC DNA]</scope>
    <source>
        <strain evidence="1 2">23GB23</strain>
    </source>
</reference>
<organism evidence="1 2">
    <name type="scientific">Marinomonas primoryensis</name>
    <dbReference type="NCBI Taxonomy" id="178399"/>
    <lineage>
        <taxon>Bacteria</taxon>
        <taxon>Pseudomonadati</taxon>
        <taxon>Pseudomonadota</taxon>
        <taxon>Gammaproteobacteria</taxon>
        <taxon>Oceanospirillales</taxon>
        <taxon>Oceanospirillaceae</taxon>
        <taxon>Marinomonas</taxon>
    </lineage>
</organism>
<proteinExistence type="predicted"/>
<evidence type="ECO:0000313" key="1">
    <source>
        <dbReference type="EMBL" id="MEP7728561.1"/>
    </source>
</evidence>
<protein>
    <submittedName>
        <fullName evidence="1">Uncharacterized protein</fullName>
    </submittedName>
</protein>
<sequence>MMQDWNSQRDSLLAQVRDYAKQTPDVLRKLMTIEDATIKINQLEPK</sequence>
<dbReference type="EMBL" id="JBDYKN010000002">
    <property type="protein sequence ID" value="MEP7728561.1"/>
    <property type="molecule type" value="Genomic_DNA"/>
</dbReference>
<comment type="caution">
    <text evidence="1">The sequence shown here is derived from an EMBL/GenBank/DDBJ whole genome shotgun (WGS) entry which is preliminary data.</text>
</comment>
<keyword evidence="2" id="KW-1185">Reference proteome</keyword>
<evidence type="ECO:0000313" key="2">
    <source>
        <dbReference type="Proteomes" id="UP001471651"/>
    </source>
</evidence>
<name>A0ABV0KWL1_9GAMM</name>
<gene>
    <name evidence="1" type="ORF">ABKW32_03800</name>
</gene>
<accession>A0ABV0KWL1</accession>